<protein>
    <submittedName>
        <fullName evidence="1">Ankyrin repeat-containing domain protein</fullName>
    </submittedName>
</protein>
<name>A0ACB7PM74_9PEZI</name>
<evidence type="ECO:0000313" key="1">
    <source>
        <dbReference type="EMBL" id="KAH6641816.1"/>
    </source>
</evidence>
<comment type="caution">
    <text evidence="1">The sequence shown here is derived from an EMBL/GenBank/DDBJ whole genome shotgun (WGS) entry which is preliminary data.</text>
</comment>
<proteinExistence type="predicted"/>
<sequence length="628" mass="68672">MVPCFSRLDVFKFASSPVDTTYLPSEPSELNVPLKFAMPQLPSQSIPGPQRAERADRISDAVWEGHREKVKRLYIDQGIRLEDLVKQMEEEDGFKASEQQYKIQFSKWNLRKNKRRFDQQASSPEPEQRRRPHPNTLLHESTPCDNVQLGDYGGMSLGAMDANINPWSFVQPAGPDFFSMPAANPYVPLIYYPPHGTQHAPVNVQPTQPPMYSQIQQLSVQSGSQTAQGRFQLNHYNIVDGGGGGGGQFPTRQMSRGATGAEPSRQAIHLAVQSGSLRGTKLLLDANPECAHVLDKEGVSPACLAAQGGYADILRLLITHKVELNVPSRDNHFPIHGAAYSGYANVVEMLLHNGADPDPVSNSDATPLLYAAHGGHYDVVKMLLDYRSPSGKVVEVEAEFSESERRPIHQAAEGGYLKTVQLLLEKGAECDPVDSNGYTPLWSASQNGHVDVVRELLKAGARVDAMPYMRNRQPIHQAAQGGHFELVSLFLDRGADINTKGSTGRGPLHFAACRGHVKVGQLLIDKGCDVDGREARGWSPLMLAAQDGHLSFVNLLVDNYANVHSSETDGVTGLLIAAQQGHASIVKRLLRAGAKQLASKKTGRRPLHQAAQNGHLACVKLLLEHSPE</sequence>
<evidence type="ECO:0000313" key="2">
    <source>
        <dbReference type="Proteomes" id="UP000724584"/>
    </source>
</evidence>
<reference evidence="1 2" key="1">
    <citation type="journal article" date="2021" name="Nat. Commun.">
        <title>Genetic determinants of endophytism in the Arabidopsis root mycobiome.</title>
        <authorList>
            <person name="Mesny F."/>
            <person name="Miyauchi S."/>
            <person name="Thiergart T."/>
            <person name="Pickel B."/>
            <person name="Atanasova L."/>
            <person name="Karlsson M."/>
            <person name="Huettel B."/>
            <person name="Barry K.W."/>
            <person name="Haridas S."/>
            <person name="Chen C."/>
            <person name="Bauer D."/>
            <person name="Andreopoulos W."/>
            <person name="Pangilinan J."/>
            <person name="LaButti K."/>
            <person name="Riley R."/>
            <person name="Lipzen A."/>
            <person name="Clum A."/>
            <person name="Drula E."/>
            <person name="Henrissat B."/>
            <person name="Kohler A."/>
            <person name="Grigoriev I.V."/>
            <person name="Martin F.M."/>
            <person name="Hacquard S."/>
        </authorList>
    </citation>
    <scope>NUCLEOTIDE SEQUENCE [LARGE SCALE GENOMIC DNA]</scope>
    <source>
        <strain evidence="1 2">MPI-SDFR-AT-0079</strain>
    </source>
</reference>
<feature type="non-terminal residue" evidence="1">
    <location>
        <position position="628"/>
    </location>
</feature>
<gene>
    <name evidence="1" type="ORF">F5144DRAFT_507408</name>
</gene>
<dbReference type="Proteomes" id="UP000724584">
    <property type="component" value="Unassembled WGS sequence"/>
</dbReference>
<keyword evidence="2" id="KW-1185">Reference proteome</keyword>
<accession>A0ACB7PM74</accession>
<organism evidence="1 2">
    <name type="scientific">Chaetomium tenue</name>
    <dbReference type="NCBI Taxonomy" id="1854479"/>
    <lineage>
        <taxon>Eukaryota</taxon>
        <taxon>Fungi</taxon>
        <taxon>Dikarya</taxon>
        <taxon>Ascomycota</taxon>
        <taxon>Pezizomycotina</taxon>
        <taxon>Sordariomycetes</taxon>
        <taxon>Sordariomycetidae</taxon>
        <taxon>Sordariales</taxon>
        <taxon>Chaetomiaceae</taxon>
        <taxon>Chaetomium</taxon>
    </lineage>
</organism>
<dbReference type="EMBL" id="JAGIZQ010000002">
    <property type="protein sequence ID" value="KAH6641816.1"/>
    <property type="molecule type" value="Genomic_DNA"/>
</dbReference>